<gene>
    <name evidence="1" type="ORF">Tci_054703</name>
</gene>
<protein>
    <submittedName>
        <fullName evidence="1">Xylulose kinase-1</fullName>
    </submittedName>
</protein>
<keyword evidence="1" id="KW-0808">Transferase</keyword>
<dbReference type="EMBL" id="BKCJ010008538">
    <property type="protein sequence ID" value="GEU82725.1"/>
    <property type="molecule type" value="Genomic_DNA"/>
</dbReference>
<comment type="caution">
    <text evidence="1">The sequence shown here is derived from an EMBL/GenBank/DDBJ whole genome shotgun (WGS) entry which is preliminary data.</text>
</comment>
<name>A0A6L2NDP6_TANCI</name>
<dbReference type="AlphaFoldDB" id="A0A6L2NDP6"/>
<evidence type="ECO:0000313" key="1">
    <source>
        <dbReference type="EMBL" id="GEU82725.1"/>
    </source>
</evidence>
<dbReference type="GO" id="GO:0016301">
    <property type="term" value="F:kinase activity"/>
    <property type="evidence" value="ECO:0007669"/>
    <property type="project" value="UniProtKB-KW"/>
</dbReference>
<sequence length="443" mass="50249">MVAYLTKSDASEGFNQIIDFLNGCYIKYALTVNPNIYISCIKQFWNTVAIKQINDVTRLQALVDRKKVVIIEAAIREVLRLDDAEGVDCLPNEEIFAELAHMGYEKPSTKLTFYKAFFSSQLKKVGTSQRIDTLEDTVIDDASNQGKIINDLDKDDIVAFMDDKDEDKKEEEAKVVEDDQVQGRQAESQAKIYKIDLDHASKVLITAATITAALIRVVVASTRRRKGVVIKDPEEESTTSSIIPADTKSKDKGKGIMVEEPKPLKKSNKLRWMKNMQGNKRADGREREQSINETLAQKAAKRRKLNEEMEDLKRHLEIVPDEDDDIYIEATSLARKVPVVDYEIINLNNKPYYKIIRADGTHQLYINFLTLLKNFDKEDLEALWSLVKERFFTSKPNNLSDDFLLTTLGLSAAKQKMMLLDSAAEGTLMLLSQIKTVSDKCCC</sequence>
<reference evidence="1" key="1">
    <citation type="journal article" date="2019" name="Sci. Rep.">
        <title>Draft genome of Tanacetum cinerariifolium, the natural source of mosquito coil.</title>
        <authorList>
            <person name="Yamashiro T."/>
            <person name="Shiraishi A."/>
            <person name="Satake H."/>
            <person name="Nakayama K."/>
        </authorList>
    </citation>
    <scope>NUCLEOTIDE SEQUENCE</scope>
</reference>
<proteinExistence type="predicted"/>
<organism evidence="1">
    <name type="scientific">Tanacetum cinerariifolium</name>
    <name type="common">Dalmatian daisy</name>
    <name type="synonym">Chrysanthemum cinerariifolium</name>
    <dbReference type="NCBI Taxonomy" id="118510"/>
    <lineage>
        <taxon>Eukaryota</taxon>
        <taxon>Viridiplantae</taxon>
        <taxon>Streptophyta</taxon>
        <taxon>Embryophyta</taxon>
        <taxon>Tracheophyta</taxon>
        <taxon>Spermatophyta</taxon>
        <taxon>Magnoliopsida</taxon>
        <taxon>eudicotyledons</taxon>
        <taxon>Gunneridae</taxon>
        <taxon>Pentapetalae</taxon>
        <taxon>asterids</taxon>
        <taxon>campanulids</taxon>
        <taxon>Asterales</taxon>
        <taxon>Asteraceae</taxon>
        <taxon>Asteroideae</taxon>
        <taxon>Anthemideae</taxon>
        <taxon>Anthemidinae</taxon>
        <taxon>Tanacetum</taxon>
    </lineage>
</organism>
<keyword evidence="1" id="KW-0418">Kinase</keyword>
<accession>A0A6L2NDP6</accession>